<accession>A0A0K1JI90</accession>
<evidence type="ECO:0000313" key="3">
    <source>
        <dbReference type="Proteomes" id="UP000066480"/>
    </source>
</evidence>
<feature type="domain" description="Aminoglycoside phosphotransferase" evidence="1">
    <location>
        <begin position="125"/>
        <end position="185"/>
    </location>
</feature>
<dbReference type="KEGG" id="lmoi:VV02_12020"/>
<keyword evidence="3" id="KW-1185">Reference proteome</keyword>
<dbReference type="InterPro" id="IPR002575">
    <property type="entry name" value="Aminoglycoside_PTrfase"/>
</dbReference>
<evidence type="ECO:0000259" key="1">
    <source>
        <dbReference type="Pfam" id="PF01636"/>
    </source>
</evidence>
<evidence type="ECO:0000313" key="2">
    <source>
        <dbReference type="EMBL" id="AKU16421.1"/>
    </source>
</evidence>
<dbReference type="OrthoDB" id="236897at2"/>
<proteinExistence type="predicted"/>
<protein>
    <recommendedName>
        <fullName evidence="1">Aminoglycoside phosphotransferase domain-containing protein</fullName>
    </recommendedName>
</protein>
<dbReference type="STRING" id="571913.VV02_12020"/>
<dbReference type="EMBL" id="CP011112">
    <property type="protein sequence ID" value="AKU16421.1"/>
    <property type="molecule type" value="Genomic_DNA"/>
</dbReference>
<dbReference type="Proteomes" id="UP000066480">
    <property type="component" value="Chromosome"/>
</dbReference>
<dbReference type="SUPFAM" id="SSF56112">
    <property type="entry name" value="Protein kinase-like (PK-like)"/>
    <property type="match status" value="1"/>
</dbReference>
<organism evidence="2 3">
    <name type="scientific">Luteipulveratus mongoliensis</name>
    <dbReference type="NCBI Taxonomy" id="571913"/>
    <lineage>
        <taxon>Bacteria</taxon>
        <taxon>Bacillati</taxon>
        <taxon>Actinomycetota</taxon>
        <taxon>Actinomycetes</taxon>
        <taxon>Micrococcales</taxon>
        <taxon>Dermacoccaceae</taxon>
        <taxon>Luteipulveratus</taxon>
    </lineage>
</organism>
<dbReference type="Pfam" id="PF01636">
    <property type="entry name" value="APH"/>
    <property type="match status" value="1"/>
</dbReference>
<reference evidence="2 3" key="1">
    <citation type="submission" date="2015-03" db="EMBL/GenBank/DDBJ databases">
        <title>Luteipulveratus halotolerans sp. nov., a novel actinobacterium (Dermacoccaceae) from Sarawak, Malaysia.</title>
        <authorList>
            <person name="Juboi H."/>
            <person name="Basik A."/>
            <person name="Shamsul S.S."/>
            <person name="Arnold P."/>
            <person name="Schmitt E.K."/>
            <person name="Sanglier J.-J."/>
            <person name="Yeo T."/>
        </authorList>
    </citation>
    <scope>NUCLEOTIDE SEQUENCE [LARGE SCALE GENOMIC DNA]</scope>
    <source>
        <strain evidence="2 3">MN07-A0370</strain>
    </source>
</reference>
<sequence length="271" mass="30541">MGEPSMTEVPLPGGDVTEGVVRVDDTVRRPLGPHSPLVHAVLNHLENVRFSGAPRFFGIDGKGRETLTFVDGEVAVRPWPGWVADEARIISVAKLVRAFDDAMEPFGVPDDLIGHTQRPEPDGCPPRIPLPQNLIGHQDVTPENVVFRSGQAHALIDFDMLRPAAREEEVVNVLLWWAPLMPPDDRESALSEVDAMRRVRLIVDAYGLAERDRLPELIIRMNERAWFLMRWRAQTQGGGWQRMWDEGVGDVIERRTTWLRERTDELGEALG</sequence>
<name>A0A0K1JI90_9MICO</name>
<dbReference type="AlphaFoldDB" id="A0A0K1JI90"/>
<dbReference type="InterPro" id="IPR011009">
    <property type="entry name" value="Kinase-like_dom_sf"/>
</dbReference>
<gene>
    <name evidence="2" type="ORF">VV02_12020</name>
</gene>